<dbReference type="InterPro" id="IPR002653">
    <property type="entry name" value="Znf_A20"/>
</dbReference>
<evidence type="ECO:0000259" key="6">
    <source>
        <dbReference type="PROSITE" id="PS51039"/>
    </source>
</evidence>
<dbReference type="Gene3D" id="4.10.1110.10">
    <property type="entry name" value="AN1-like Zinc finger"/>
    <property type="match status" value="1"/>
</dbReference>
<dbReference type="SUPFAM" id="SSF57716">
    <property type="entry name" value="Glucocorticoid receptor-like (DNA-binding domain)"/>
    <property type="match status" value="1"/>
</dbReference>
<evidence type="ECO:0000256" key="4">
    <source>
        <dbReference type="PROSITE-ProRule" id="PRU00449"/>
    </source>
</evidence>
<accession>A0A674NPT2</accession>
<dbReference type="GO" id="GO:0008270">
    <property type="term" value="F:zinc ion binding"/>
    <property type="evidence" value="ECO:0007669"/>
    <property type="project" value="UniProtKB-KW"/>
</dbReference>
<dbReference type="SUPFAM" id="SSF118310">
    <property type="entry name" value="AN1-like Zinc finger"/>
    <property type="match status" value="1"/>
</dbReference>
<dbReference type="SMART" id="SM00154">
    <property type="entry name" value="ZnF_AN1"/>
    <property type="match status" value="1"/>
</dbReference>
<keyword evidence="8" id="KW-1185">Reference proteome</keyword>
<dbReference type="RefSeq" id="XP_029702314.1">
    <property type="nucleotide sequence ID" value="XM_029846454.1"/>
</dbReference>
<feature type="domain" description="A20-type" evidence="5">
    <location>
        <begin position="16"/>
        <end position="48"/>
    </location>
</feature>
<sequence>MGDTGSEGSKPPSNINVLPPRCHCGFWGSSKTMNLCSKCFADVQKKQPEDDVDDSKDCSPKNSSNCSQTDMYCNETDGSIRQSLSTTGHLLPVQVRAASFPPHAVSPESDLLPNKRARLREVPEDEESSSLSSFTALSPSCSSAKQRSRRRCHFCRTKLELVQQEMGSCRCGFVFCSLHRLPEQHGCLFDHLGHGRQEAVQKVVKLRRKFSEAAGPQDPVKALHHRALRGWLPPSDCLLIPNCKCSLATLSSGKEQKEMELQKQLT</sequence>
<dbReference type="PANTHER" id="PTHR10634">
    <property type="entry name" value="AN1-TYPE ZINC FINGER PROTEIN"/>
    <property type="match status" value="1"/>
</dbReference>
<dbReference type="PANTHER" id="PTHR10634:SF67">
    <property type="entry name" value="AN1-TYPE ZINC FINGER PROTEIN 3"/>
    <property type="match status" value="1"/>
</dbReference>
<dbReference type="InterPro" id="IPR035896">
    <property type="entry name" value="AN1-like_Znf"/>
</dbReference>
<proteinExistence type="predicted"/>
<evidence type="ECO:0000313" key="7">
    <source>
        <dbReference type="Ensembl" id="ENSTRUP00000075383.1"/>
    </source>
</evidence>
<dbReference type="SMART" id="SM00259">
    <property type="entry name" value="ZnF_A20"/>
    <property type="match status" value="1"/>
</dbReference>
<dbReference type="InterPro" id="IPR050652">
    <property type="entry name" value="AN1_A20_ZnFinger"/>
</dbReference>
<dbReference type="PROSITE" id="PS51036">
    <property type="entry name" value="ZF_A20"/>
    <property type="match status" value="1"/>
</dbReference>
<protein>
    <submittedName>
        <fullName evidence="7">AN1-type zinc finger protein 3-like</fullName>
    </submittedName>
</protein>
<reference evidence="7" key="3">
    <citation type="submission" date="2025-09" db="UniProtKB">
        <authorList>
            <consortium name="Ensembl"/>
        </authorList>
    </citation>
    <scope>IDENTIFICATION</scope>
</reference>
<name>A0A674NPT2_TAKRU</name>
<dbReference type="PROSITE" id="PS51039">
    <property type="entry name" value="ZF_AN1"/>
    <property type="match status" value="1"/>
</dbReference>
<dbReference type="KEGG" id="tru:101066233"/>
<evidence type="ECO:0000256" key="2">
    <source>
        <dbReference type="ARBA" id="ARBA00022771"/>
    </source>
</evidence>
<dbReference type="AlphaFoldDB" id="A0A674NPT2"/>
<dbReference type="Pfam" id="PF01754">
    <property type="entry name" value="zf-A20"/>
    <property type="match status" value="1"/>
</dbReference>
<organism evidence="7 8">
    <name type="scientific">Takifugu rubripes</name>
    <name type="common">Japanese pufferfish</name>
    <name type="synonym">Fugu rubripes</name>
    <dbReference type="NCBI Taxonomy" id="31033"/>
    <lineage>
        <taxon>Eukaryota</taxon>
        <taxon>Metazoa</taxon>
        <taxon>Chordata</taxon>
        <taxon>Craniata</taxon>
        <taxon>Vertebrata</taxon>
        <taxon>Euteleostomi</taxon>
        <taxon>Actinopterygii</taxon>
        <taxon>Neopterygii</taxon>
        <taxon>Teleostei</taxon>
        <taxon>Neoteleostei</taxon>
        <taxon>Acanthomorphata</taxon>
        <taxon>Eupercaria</taxon>
        <taxon>Tetraodontiformes</taxon>
        <taxon>Tetradontoidea</taxon>
        <taxon>Tetraodontidae</taxon>
        <taxon>Takifugu</taxon>
    </lineage>
</organism>
<dbReference type="InterPro" id="IPR000058">
    <property type="entry name" value="Znf_AN1"/>
</dbReference>
<dbReference type="OMA" id="YCNETNG"/>
<evidence type="ECO:0000259" key="5">
    <source>
        <dbReference type="PROSITE" id="PS51036"/>
    </source>
</evidence>
<dbReference type="InParanoid" id="A0A674NPT2"/>
<dbReference type="Gene3D" id="1.20.5.4770">
    <property type="match status" value="1"/>
</dbReference>
<dbReference type="FunFam" id="4.10.1110.10:FF:000011">
    <property type="entry name" value="AN1-type zinc finger protein 3"/>
    <property type="match status" value="1"/>
</dbReference>
<evidence type="ECO:0000313" key="8">
    <source>
        <dbReference type="Proteomes" id="UP000005226"/>
    </source>
</evidence>
<dbReference type="GeneTree" id="ENSGT00390000014679"/>
<dbReference type="GeneID" id="101066233"/>
<evidence type="ECO:0000256" key="3">
    <source>
        <dbReference type="ARBA" id="ARBA00022833"/>
    </source>
</evidence>
<dbReference type="OrthoDB" id="428577at2759"/>
<keyword evidence="2 4" id="KW-0863">Zinc-finger</keyword>
<feature type="domain" description="AN1-type" evidence="6">
    <location>
        <begin position="146"/>
        <end position="195"/>
    </location>
</feature>
<keyword evidence="1" id="KW-0479">Metal-binding</keyword>
<evidence type="ECO:0000256" key="1">
    <source>
        <dbReference type="ARBA" id="ARBA00022723"/>
    </source>
</evidence>
<dbReference type="GO" id="GO:0003677">
    <property type="term" value="F:DNA binding"/>
    <property type="evidence" value="ECO:0007669"/>
    <property type="project" value="InterPro"/>
</dbReference>
<dbReference type="Proteomes" id="UP000005226">
    <property type="component" value="Chromosome 13"/>
</dbReference>
<keyword evidence="3" id="KW-0862">Zinc</keyword>
<reference evidence="7 8" key="1">
    <citation type="journal article" date="2011" name="Genome Biol. Evol.">
        <title>Integration of the genetic map and genome assembly of fugu facilitates insights into distinct features of genome evolution in teleosts and mammals.</title>
        <authorList>
            <person name="Kai W."/>
            <person name="Kikuchi K."/>
            <person name="Tohari S."/>
            <person name="Chew A.K."/>
            <person name="Tay A."/>
            <person name="Fujiwara A."/>
            <person name="Hosoya S."/>
            <person name="Suetake H."/>
            <person name="Naruse K."/>
            <person name="Brenner S."/>
            <person name="Suzuki Y."/>
            <person name="Venkatesh B."/>
        </authorList>
    </citation>
    <scope>NUCLEOTIDE SEQUENCE [LARGE SCALE GENOMIC DNA]</scope>
</reference>
<reference evidence="7" key="2">
    <citation type="submission" date="2025-08" db="UniProtKB">
        <authorList>
            <consortium name="Ensembl"/>
        </authorList>
    </citation>
    <scope>IDENTIFICATION</scope>
</reference>
<gene>
    <name evidence="7" type="primary">LOC101066233</name>
</gene>
<dbReference type="Ensembl" id="ENSTRUT00000065188.1">
    <property type="protein sequence ID" value="ENSTRUP00000075383.1"/>
    <property type="gene ID" value="ENSTRUG00000027400.1"/>
</dbReference>